<dbReference type="Gramene" id="CDY14398">
    <property type="protein sequence ID" value="CDY14398"/>
    <property type="gene ID" value="GSBRNA2T00079047001"/>
</dbReference>
<dbReference type="Proteomes" id="UP000028999">
    <property type="component" value="Unassembled WGS sequence"/>
</dbReference>
<accession>A0A078FPX5</accession>
<sequence>MFFFFVSIGRRCSTVLSSYARTFSVFSLETEPPIPPPTEDKGYKCDPSLTLPPLLGSWAKKSLQSPYGETNKRIPPPALKENGELRFPWAAKMNPKHRNLHRATSPTYLEDGTPMIEIPNHVFLKGLENQKEYVIGQFSRCKTPPRGLVNAVANRIWGKNCKIFTRKLGESSYLFHIPDTNTRAWVLQRGLWHVDECLLFVAPWTEEATLAVPEISSVPLWVTLKNISSRLYSHLGFSWVA</sequence>
<dbReference type="EMBL" id="LK032042">
    <property type="protein sequence ID" value="CDY14398.1"/>
    <property type="molecule type" value="Genomic_DNA"/>
</dbReference>
<gene>
    <name evidence="2" type="primary">BnaA10g06570D</name>
    <name evidence="2" type="ORF">GSBRNA2T00079047001</name>
</gene>
<organism evidence="2 3">
    <name type="scientific">Brassica napus</name>
    <name type="common">Rape</name>
    <dbReference type="NCBI Taxonomy" id="3708"/>
    <lineage>
        <taxon>Eukaryota</taxon>
        <taxon>Viridiplantae</taxon>
        <taxon>Streptophyta</taxon>
        <taxon>Embryophyta</taxon>
        <taxon>Tracheophyta</taxon>
        <taxon>Spermatophyta</taxon>
        <taxon>Magnoliopsida</taxon>
        <taxon>eudicotyledons</taxon>
        <taxon>Gunneridae</taxon>
        <taxon>Pentapetalae</taxon>
        <taxon>rosids</taxon>
        <taxon>malvids</taxon>
        <taxon>Brassicales</taxon>
        <taxon>Brassicaceae</taxon>
        <taxon>Brassiceae</taxon>
        <taxon>Brassica</taxon>
    </lineage>
</organism>
<dbReference type="Pfam" id="PF14111">
    <property type="entry name" value="DUF4283"/>
    <property type="match status" value="1"/>
</dbReference>
<feature type="domain" description="DUF4283" evidence="1">
    <location>
        <begin position="128"/>
        <end position="209"/>
    </location>
</feature>
<evidence type="ECO:0000259" key="1">
    <source>
        <dbReference type="Pfam" id="PF14111"/>
    </source>
</evidence>
<dbReference type="InterPro" id="IPR040256">
    <property type="entry name" value="At4g02000-like"/>
</dbReference>
<evidence type="ECO:0000313" key="2">
    <source>
        <dbReference type="EMBL" id="CDY14398.1"/>
    </source>
</evidence>
<dbReference type="AlphaFoldDB" id="A0A078FPX5"/>
<keyword evidence="3" id="KW-1185">Reference proteome</keyword>
<protein>
    <submittedName>
        <fullName evidence="2">BnaA10g06570D protein</fullName>
    </submittedName>
</protein>
<dbReference type="InterPro" id="IPR025558">
    <property type="entry name" value="DUF4283"/>
</dbReference>
<dbReference type="PaxDb" id="3708-A0A078FPX5"/>
<name>A0A078FPX5_BRANA</name>
<proteinExistence type="predicted"/>
<reference evidence="2 3" key="1">
    <citation type="journal article" date="2014" name="Science">
        <title>Plant genetics. Early allopolyploid evolution in the post-Neolithic Brassica napus oilseed genome.</title>
        <authorList>
            <person name="Chalhoub B."/>
            <person name="Denoeud F."/>
            <person name="Liu S."/>
            <person name="Parkin I.A."/>
            <person name="Tang H."/>
            <person name="Wang X."/>
            <person name="Chiquet J."/>
            <person name="Belcram H."/>
            <person name="Tong C."/>
            <person name="Samans B."/>
            <person name="Correa M."/>
            <person name="Da Silva C."/>
            <person name="Just J."/>
            <person name="Falentin C."/>
            <person name="Koh C.S."/>
            <person name="Le Clainche I."/>
            <person name="Bernard M."/>
            <person name="Bento P."/>
            <person name="Noel B."/>
            <person name="Labadie K."/>
            <person name="Alberti A."/>
            <person name="Charles M."/>
            <person name="Arnaud D."/>
            <person name="Guo H."/>
            <person name="Daviaud C."/>
            <person name="Alamery S."/>
            <person name="Jabbari K."/>
            <person name="Zhao M."/>
            <person name="Edger P.P."/>
            <person name="Chelaifa H."/>
            <person name="Tack D."/>
            <person name="Lassalle G."/>
            <person name="Mestiri I."/>
            <person name="Schnel N."/>
            <person name="Le Paslier M.C."/>
            <person name="Fan G."/>
            <person name="Renault V."/>
            <person name="Bayer P.E."/>
            <person name="Golicz A.A."/>
            <person name="Manoli S."/>
            <person name="Lee T.H."/>
            <person name="Thi V.H."/>
            <person name="Chalabi S."/>
            <person name="Hu Q."/>
            <person name="Fan C."/>
            <person name="Tollenaere R."/>
            <person name="Lu Y."/>
            <person name="Battail C."/>
            <person name="Shen J."/>
            <person name="Sidebottom C.H."/>
            <person name="Wang X."/>
            <person name="Canaguier A."/>
            <person name="Chauveau A."/>
            <person name="Berard A."/>
            <person name="Deniot G."/>
            <person name="Guan M."/>
            <person name="Liu Z."/>
            <person name="Sun F."/>
            <person name="Lim Y.P."/>
            <person name="Lyons E."/>
            <person name="Town C.D."/>
            <person name="Bancroft I."/>
            <person name="Wang X."/>
            <person name="Meng J."/>
            <person name="Ma J."/>
            <person name="Pires J.C."/>
            <person name="King G.J."/>
            <person name="Brunel D."/>
            <person name="Delourme R."/>
            <person name="Renard M."/>
            <person name="Aury J.M."/>
            <person name="Adams K.L."/>
            <person name="Batley J."/>
            <person name="Snowdon R.J."/>
            <person name="Tost J."/>
            <person name="Edwards D."/>
            <person name="Zhou Y."/>
            <person name="Hua W."/>
            <person name="Sharpe A.G."/>
            <person name="Paterson A.H."/>
            <person name="Guan C."/>
            <person name="Wincker P."/>
        </authorList>
    </citation>
    <scope>NUCLEOTIDE SEQUENCE [LARGE SCALE GENOMIC DNA]</scope>
    <source>
        <strain evidence="3">cv. Darmor-bzh</strain>
    </source>
</reference>
<evidence type="ECO:0000313" key="3">
    <source>
        <dbReference type="Proteomes" id="UP000028999"/>
    </source>
</evidence>
<dbReference type="PANTHER" id="PTHR31286">
    <property type="entry name" value="GLYCINE-RICH CELL WALL STRUCTURAL PROTEIN 1.8-LIKE"/>
    <property type="match status" value="1"/>
</dbReference>
<dbReference type="PANTHER" id="PTHR31286:SF181">
    <property type="entry name" value="ZINC KNUCKLE (CCHC-TYPE) FAMILY PROTEIN"/>
    <property type="match status" value="1"/>
</dbReference>